<dbReference type="OrthoDB" id="3244603at2759"/>
<evidence type="ECO:0000256" key="7">
    <source>
        <dbReference type="ARBA" id="ARBA00047599"/>
    </source>
</evidence>
<comment type="catalytic activity">
    <reaction evidence="8">
        <text>a ubiquinone + NADH + H(+) = a ubiquinol + NAD(+)</text>
        <dbReference type="Rhea" id="RHEA:23152"/>
        <dbReference type="Rhea" id="RHEA-COMP:9565"/>
        <dbReference type="Rhea" id="RHEA-COMP:9566"/>
        <dbReference type="ChEBI" id="CHEBI:15378"/>
        <dbReference type="ChEBI" id="CHEBI:16389"/>
        <dbReference type="ChEBI" id="CHEBI:17976"/>
        <dbReference type="ChEBI" id="CHEBI:57540"/>
        <dbReference type="ChEBI" id="CHEBI:57945"/>
    </reaction>
</comment>
<comment type="similarity">
    <text evidence="1">Belongs to the NADH dehydrogenase family.</text>
</comment>
<keyword evidence="3" id="KW-0285">Flavoprotein</keyword>
<evidence type="ECO:0000256" key="5">
    <source>
        <dbReference type="ARBA" id="ARBA00023002"/>
    </source>
</evidence>
<name>A0A167SKQ9_9AGAM</name>
<dbReference type="PANTHER" id="PTHR43706">
    <property type="entry name" value="NADH DEHYDROGENASE"/>
    <property type="match status" value="1"/>
</dbReference>
<proteinExistence type="inferred from homology"/>
<keyword evidence="6" id="KW-0520">NAD</keyword>
<dbReference type="EMBL" id="KV419184">
    <property type="protein sequence ID" value="KZP02011.1"/>
    <property type="molecule type" value="Genomic_DNA"/>
</dbReference>
<evidence type="ECO:0000256" key="4">
    <source>
        <dbReference type="ARBA" id="ARBA00022827"/>
    </source>
</evidence>
<keyword evidence="11" id="KW-1185">Reference proteome</keyword>
<evidence type="ECO:0000259" key="9">
    <source>
        <dbReference type="Pfam" id="PF07992"/>
    </source>
</evidence>
<organism evidence="10 11">
    <name type="scientific">Athelia psychrophila</name>
    <dbReference type="NCBI Taxonomy" id="1759441"/>
    <lineage>
        <taxon>Eukaryota</taxon>
        <taxon>Fungi</taxon>
        <taxon>Dikarya</taxon>
        <taxon>Basidiomycota</taxon>
        <taxon>Agaricomycotina</taxon>
        <taxon>Agaricomycetes</taxon>
        <taxon>Agaricomycetidae</taxon>
        <taxon>Atheliales</taxon>
        <taxon>Atheliaceae</taxon>
        <taxon>Athelia</taxon>
    </lineage>
</organism>
<evidence type="ECO:0000256" key="8">
    <source>
        <dbReference type="ARBA" id="ARBA00049010"/>
    </source>
</evidence>
<dbReference type="Gene3D" id="3.50.50.100">
    <property type="match status" value="2"/>
</dbReference>
<dbReference type="PANTHER" id="PTHR43706:SF47">
    <property type="entry name" value="EXTERNAL NADH-UBIQUINONE OXIDOREDUCTASE 1, MITOCHONDRIAL-RELATED"/>
    <property type="match status" value="1"/>
</dbReference>
<dbReference type="InterPro" id="IPR023753">
    <property type="entry name" value="FAD/NAD-binding_dom"/>
</dbReference>
<sequence>MPQVLDVASRKSFWPVSTFQPTFTDNSEIHGDVSSTTPKLKYDYPVHAGVQEHTCYMKELHDAKRMPRQFMDCVDGAAFPGQGTDEVDRLLHMRRAARFPRRPPEELALEPAGKIRITLVEALPSVLPVFFKQLIDYTKSTFKESKFDILTQTMVKEVKEKSVVLQMPDRSIVEVPCRMAVWAAGNKGRHITQDLMGKLRSAPTNSRVSSSA</sequence>
<keyword evidence="4" id="KW-0274">FAD</keyword>
<dbReference type="GO" id="GO:0050136">
    <property type="term" value="F:NADH dehydrogenase (quinone) (non-electrogenic) activity"/>
    <property type="evidence" value="ECO:0007669"/>
    <property type="project" value="UniProtKB-EC"/>
</dbReference>
<evidence type="ECO:0000256" key="2">
    <source>
        <dbReference type="ARBA" id="ARBA00012637"/>
    </source>
</evidence>
<dbReference type="Proteomes" id="UP000076532">
    <property type="component" value="Unassembled WGS sequence"/>
</dbReference>
<feature type="domain" description="FAD/NAD(P)-binding" evidence="9">
    <location>
        <begin position="116"/>
        <end position="189"/>
    </location>
</feature>
<comment type="catalytic activity">
    <reaction evidence="7">
        <text>a quinone + NADH + H(+) = a quinol + NAD(+)</text>
        <dbReference type="Rhea" id="RHEA:46160"/>
        <dbReference type="ChEBI" id="CHEBI:15378"/>
        <dbReference type="ChEBI" id="CHEBI:24646"/>
        <dbReference type="ChEBI" id="CHEBI:57540"/>
        <dbReference type="ChEBI" id="CHEBI:57945"/>
        <dbReference type="ChEBI" id="CHEBI:132124"/>
        <dbReference type="EC" id="1.6.5.9"/>
    </reaction>
</comment>
<dbReference type="EC" id="1.6.5.9" evidence="2"/>
<dbReference type="AlphaFoldDB" id="A0A167SKQ9"/>
<dbReference type="SUPFAM" id="SSF51905">
    <property type="entry name" value="FAD/NAD(P)-binding domain"/>
    <property type="match status" value="1"/>
</dbReference>
<dbReference type="InterPro" id="IPR036188">
    <property type="entry name" value="FAD/NAD-bd_sf"/>
</dbReference>
<dbReference type="STRING" id="436010.A0A167SKQ9"/>
<keyword evidence="5" id="KW-0560">Oxidoreductase</keyword>
<reference evidence="10 11" key="1">
    <citation type="journal article" date="2016" name="Mol. Biol. Evol.">
        <title>Comparative Genomics of Early-Diverging Mushroom-Forming Fungi Provides Insights into the Origins of Lignocellulose Decay Capabilities.</title>
        <authorList>
            <person name="Nagy L.G."/>
            <person name="Riley R."/>
            <person name="Tritt A."/>
            <person name="Adam C."/>
            <person name="Daum C."/>
            <person name="Floudas D."/>
            <person name="Sun H."/>
            <person name="Yadav J.S."/>
            <person name="Pangilinan J."/>
            <person name="Larsson K.H."/>
            <person name="Matsuura K."/>
            <person name="Barry K."/>
            <person name="Labutti K."/>
            <person name="Kuo R."/>
            <person name="Ohm R.A."/>
            <person name="Bhattacharya S.S."/>
            <person name="Shirouzu T."/>
            <person name="Yoshinaga Y."/>
            <person name="Martin F.M."/>
            <person name="Grigoriev I.V."/>
            <person name="Hibbett D.S."/>
        </authorList>
    </citation>
    <scope>NUCLEOTIDE SEQUENCE [LARGE SCALE GENOMIC DNA]</scope>
    <source>
        <strain evidence="10 11">CBS 109695</strain>
    </source>
</reference>
<gene>
    <name evidence="10" type="ORF">FIBSPDRAFT_906245</name>
</gene>
<evidence type="ECO:0000256" key="1">
    <source>
        <dbReference type="ARBA" id="ARBA00005272"/>
    </source>
</evidence>
<dbReference type="InterPro" id="IPR045024">
    <property type="entry name" value="NDH-2"/>
</dbReference>
<evidence type="ECO:0000313" key="11">
    <source>
        <dbReference type="Proteomes" id="UP000076532"/>
    </source>
</evidence>
<dbReference type="Pfam" id="PF07992">
    <property type="entry name" value="Pyr_redox_2"/>
    <property type="match status" value="1"/>
</dbReference>
<protein>
    <recommendedName>
        <fullName evidence="2">NADH:ubiquinone reductase (non-electrogenic)</fullName>
        <ecNumber evidence="2">1.6.5.9</ecNumber>
    </recommendedName>
</protein>
<evidence type="ECO:0000256" key="3">
    <source>
        <dbReference type="ARBA" id="ARBA00022630"/>
    </source>
</evidence>
<dbReference type="GO" id="GO:0005739">
    <property type="term" value="C:mitochondrion"/>
    <property type="evidence" value="ECO:0007669"/>
    <property type="project" value="TreeGrafter"/>
</dbReference>
<evidence type="ECO:0000256" key="6">
    <source>
        <dbReference type="ARBA" id="ARBA00023027"/>
    </source>
</evidence>
<evidence type="ECO:0000313" key="10">
    <source>
        <dbReference type="EMBL" id="KZP02011.1"/>
    </source>
</evidence>
<feature type="non-terminal residue" evidence="10">
    <location>
        <position position="212"/>
    </location>
</feature>
<accession>A0A167SKQ9</accession>